<feature type="domain" description="Bacterial bifunctional deaminase-reductase C-terminal" evidence="4">
    <location>
        <begin position="22"/>
        <end position="193"/>
    </location>
</feature>
<dbReference type="GO" id="GO:0008703">
    <property type="term" value="F:5-amino-6-(5-phosphoribosylamino)uracil reductase activity"/>
    <property type="evidence" value="ECO:0007669"/>
    <property type="project" value="InterPro"/>
</dbReference>
<dbReference type="InterPro" id="IPR050765">
    <property type="entry name" value="Riboflavin_Biosynth_HTPR"/>
</dbReference>
<dbReference type="Gene3D" id="3.40.430.10">
    <property type="entry name" value="Dihydrofolate Reductase, subunit A"/>
    <property type="match status" value="1"/>
</dbReference>
<protein>
    <submittedName>
        <fullName evidence="5">Riboflavin-specific deaminase C-terminal domain-containing protein</fullName>
    </submittedName>
</protein>
<organism evidence="5 6">
    <name type="scientific">Rubrimonas cliftonensis</name>
    <dbReference type="NCBI Taxonomy" id="89524"/>
    <lineage>
        <taxon>Bacteria</taxon>
        <taxon>Pseudomonadati</taxon>
        <taxon>Pseudomonadota</taxon>
        <taxon>Alphaproteobacteria</taxon>
        <taxon>Rhodobacterales</taxon>
        <taxon>Paracoccaceae</taxon>
        <taxon>Rubrimonas</taxon>
    </lineage>
</organism>
<evidence type="ECO:0000256" key="1">
    <source>
        <dbReference type="ARBA" id="ARBA00005104"/>
    </source>
</evidence>
<evidence type="ECO:0000256" key="2">
    <source>
        <dbReference type="ARBA" id="ARBA00022857"/>
    </source>
</evidence>
<accession>A0A1H4D3S0</accession>
<dbReference type="InterPro" id="IPR002734">
    <property type="entry name" value="RibDG_C"/>
</dbReference>
<name>A0A1H4D3S0_9RHOB</name>
<dbReference type="PANTHER" id="PTHR38011:SF7">
    <property type="entry name" value="2,5-DIAMINO-6-RIBOSYLAMINO-4(3H)-PYRIMIDINONE 5'-PHOSPHATE REDUCTASE"/>
    <property type="match status" value="1"/>
</dbReference>
<dbReference type="EMBL" id="FNQM01000009">
    <property type="protein sequence ID" value="SEA67385.1"/>
    <property type="molecule type" value="Genomic_DNA"/>
</dbReference>
<keyword evidence="6" id="KW-1185">Reference proteome</keyword>
<evidence type="ECO:0000259" key="4">
    <source>
        <dbReference type="Pfam" id="PF01872"/>
    </source>
</evidence>
<proteinExistence type="predicted"/>
<dbReference type="PANTHER" id="PTHR38011">
    <property type="entry name" value="DIHYDROFOLATE REDUCTASE FAMILY PROTEIN (AFU_ORTHOLOGUE AFUA_8G06820)"/>
    <property type="match status" value="1"/>
</dbReference>
<evidence type="ECO:0000313" key="6">
    <source>
        <dbReference type="Proteomes" id="UP000198703"/>
    </source>
</evidence>
<dbReference type="SUPFAM" id="SSF53597">
    <property type="entry name" value="Dihydrofolate reductase-like"/>
    <property type="match status" value="1"/>
</dbReference>
<sequence length="235" mass="24641">MSAKPYSANAALRVADLAAGEPVVIAQLGQTLDGRIATVTGASKYISGAEALKHLHRLRASVDAVVVGVGTVAADDPQLTVRLVDGRNPTRVVLDPSGRAPAGARMFNDEAGRALVICSPDAAPQAEADLLRLPCDGAGRFTPQQVVTALAERGCRRILVEGGAETLGCFLDAGRIDVLHLLVAPMILGSGKSGLTLRPISRLDDALRPRTEVHVFDDGDVLFTCDMRPCMEAAE</sequence>
<dbReference type="Proteomes" id="UP000198703">
    <property type="component" value="Unassembled WGS sequence"/>
</dbReference>
<evidence type="ECO:0000256" key="3">
    <source>
        <dbReference type="ARBA" id="ARBA00023002"/>
    </source>
</evidence>
<keyword evidence="3" id="KW-0560">Oxidoreductase</keyword>
<reference evidence="5 6" key="1">
    <citation type="submission" date="2016-10" db="EMBL/GenBank/DDBJ databases">
        <authorList>
            <person name="de Groot N.N."/>
        </authorList>
    </citation>
    <scope>NUCLEOTIDE SEQUENCE [LARGE SCALE GENOMIC DNA]</scope>
    <source>
        <strain evidence="5 6">DSM 15345</strain>
    </source>
</reference>
<dbReference type="AlphaFoldDB" id="A0A1H4D3S0"/>
<dbReference type="STRING" id="89524.SAMN05444370_10927"/>
<dbReference type="InterPro" id="IPR024072">
    <property type="entry name" value="DHFR-like_dom_sf"/>
</dbReference>
<dbReference type="Pfam" id="PF01872">
    <property type="entry name" value="RibD_C"/>
    <property type="match status" value="1"/>
</dbReference>
<keyword evidence="2" id="KW-0521">NADP</keyword>
<comment type="pathway">
    <text evidence="1">Cofactor biosynthesis; riboflavin biosynthesis.</text>
</comment>
<evidence type="ECO:0000313" key="5">
    <source>
        <dbReference type="EMBL" id="SEA67385.1"/>
    </source>
</evidence>
<dbReference type="OrthoDB" id="2313602at2"/>
<dbReference type="RefSeq" id="WP_093254371.1">
    <property type="nucleotide sequence ID" value="NZ_FNQM01000009.1"/>
</dbReference>
<gene>
    <name evidence="5" type="ORF">SAMN05444370_10927</name>
</gene>
<dbReference type="GO" id="GO:0009231">
    <property type="term" value="P:riboflavin biosynthetic process"/>
    <property type="evidence" value="ECO:0007669"/>
    <property type="project" value="InterPro"/>
</dbReference>